<dbReference type="RefSeq" id="WP_092221868.1">
    <property type="nucleotide sequence ID" value="NZ_FNJI01000010.1"/>
</dbReference>
<protein>
    <submittedName>
        <fullName evidence="10">Aldehyde:ferredoxin oxidoreductase</fullName>
    </submittedName>
</protein>
<dbReference type="InterPro" id="IPR001203">
    <property type="entry name" value="OxRdtase_Ald_Fedxn_C"/>
</dbReference>
<comment type="cofactor">
    <cofactor evidence="1">
        <name>[4Fe-4S] cluster</name>
        <dbReference type="ChEBI" id="CHEBI:49883"/>
    </cofactor>
</comment>
<feature type="domain" description="Aldehyde ferredoxin oxidoreductase N-terminal" evidence="9">
    <location>
        <begin position="5"/>
        <end position="206"/>
    </location>
</feature>
<dbReference type="GO" id="GO:0016625">
    <property type="term" value="F:oxidoreductase activity, acting on the aldehyde or oxo group of donors, iron-sulfur protein as acceptor"/>
    <property type="evidence" value="ECO:0007669"/>
    <property type="project" value="InterPro"/>
</dbReference>
<dbReference type="SUPFAM" id="SSF48310">
    <property type="entry name" value="Aldehyde ferredoxin oxidoreductase, C-terminal domains"/>
    <property type="match status" value="1"/>
</dbReference>
<organism evidence="10 11">
    <name type="scientific">Desulforhopalus singaporensis</name>
    <dbReference type="NCBI Taxonomy" id="91360"/>
    <lineage>
        <taxon>Bacteria</taxon>
        <taxon>Pseudomonadati</taxon>
        <taxon>Thermodesulfobacteriota</taxon>
        <taxon>Desulfobulbia</taxon>
        <taxon>Desulfobulbales</taxon>
        <taxon>Desulfocapsaceae</taxon>
        <taxon>Desulforhopalus</taxon>
    </lineage>
</organism>
<dbReference type="InterPro" id="IPR013985">
    <property type="entry name" value="Ald_Fedxn_OxRdtase_dom3"/>
</dbReference>
<dbReference type="InterPro" id="IPR013984">
    <property type="entry name" value="Ald_Fedxn_OxRdtase_dom2"/>
</dbReference>
<keyword evidence="5" id="KW-0560">Oxidoreductase</keyword>
<keyword evidence="6" id="KW-0408">Iron</keyword>
<evidence type="ECO:0000256" key="6">
    <source>
        <dbReference type="ARBA" id="ARBA00023004"/>
    </source>
</evidence>
<keyword evidence="4" id="KW-0479">Metal-binding</keyword>
<dbReference type="Pfam" id="PF01314">
    <property type="entry name" value="AFOR_C"/>
    <property type="match status" value="1"/>
</dbReference>
<keyword evidence="3" id="KW-0004">4Fe-4S</keyword>
<evidence type="ECO:0000256" key="8">
    <source>
        <dbReference type="ARBA" id="ARBA00049934"/>
    </source>
</evidence>
<dbReference type="STRING" id="91360.SAMN05660330_01744"/>
<dbReference type="InterPro" id="IPR036503">
    <property type="entry name" value="Ald_Fedxn_OxRdtase_N_sf"/>
</dbReference>
<evidence type="ECO:0000256" key="5">
    <source>
        <dbReference type="ARBA" id="ARBA00023002"/>
    </source>
</evidence>
<dbReference type="GO" id="GO:0051539">
    <property type="term" value="F:4 iron, 4 sulfur cluster binding"/>
    <property type="evidence" value="ECO:0007669"/>
    <property type="project" value="UniProtKB-KW"/>
</dbReference>
<evidence type="ECO:0000256" key="7">
    <source>
        <dbReference type="ARBA" id="ARBA00023014"/>
    </source>
</evidence>
<dbReference type="GO" id="GO:0009055">
    <property type="term" value="F:electron transfer activity"/>
    <property type="evidence" value="ECO:0007669"/>
    <property type="project" value="InterPro"/>
</dbReference>
<comment type="cofactor">
    <cofactor evidence="8">
        <name>tungstopterin</name>
        <dbReference type="ChEBI" id="CHEBI:30402"/>
    </cofactor>
</comment>
<dbReference type="AlphaFoldDB" id="A0A1H0PSA4"/>
<evidence type="ECO:0000256" key="1">
    <source>
        <dbReference type="ARBA" id="ARBA00001966"/>
    </source>
</evidence>
<gene>
    <name evidence="10" type="ORF">SAMN05660330_01744</name>
</gene>
<evidence type="ECO:0000313" key="10">
    <source>
        <dbReference type="EMBL" id="SDP07983.1"/>
    </source>
</evidence>
<sequence>MTNGYMQQVLFVDLTSATTTEKRVSEEIYRDFIGGQGLGVRMLYEHMTPKADPLGPENVIGFVTSPLTGAGFHGARLQVVGKSPITGGWGDSNVGGLFALALKACGYDAIFITGCSAKPVYLLLKDGEVQFKNAERLWGQDTCQTEAGIKRELSDDKVRVVCIGPAGEKKSLSAAIMQDGSAAARSGLGAVMGAKGLKAVAVFGTKSAEPADAKRLARLRKEYRKDVRVSKHPWMPLFKGGGTCSFFEGYLKMGDCPIKNWTRFGEEAFPNWARLHGDSITHYQKKKKGCASCPLVCKGRLTIEKGPYTVKNSSKIEYETLGLFGSNLLIEDPEPLIKANDLCNRYGIDTCTAGSVIGFAMECYERGVITKEDTDGIEMVWGSAEALLAMIEKIGRREGFGEVLADGSKFAAQRIGQGSEEWAVHVGGQDLPAHDPRTSVGHGWGYICDPTPGRHTATQYIDSVDEDVASVMLPECKVVKANIYDYEAYAKVFATCSDLDRLSTSAGLCWFGTYPETLPLVEAMCAITGWDFTLAEGLKTGRRIQALRQAFNIREEVDTAEWVIPPRIDQPPPSGPIKGRNLDFKSIKRLGYESLGWDGQTGIPSPETLDSLGLTDLVGSLPS</sequence>
<name>A0A1H0PSA4_9BACT</name>
<dbReference type="PANTHER" id="PTHR30038">
    <property type="entry name" value="ALDEHYDE FERREDOXIN OXIDOREDUCTASE"/>
    <property type="match status" value="1"/>
</dbReference>
<proteinExistence type="inferred from homology"/>
<dbReference type="SMART" id="SM00790">
    <property type="entry name" value="AFOR_N"/>
    <property type="match status" value="1"/>
</dbReference>
<accession>A0A1H0PSA4</accession>
<keyword evidence="7" id="KW-0411">Iron-sulfur</keyword>
<dbReference type="Gene3D" id="1.10.569.10">
    <property type="entry name" value="Aldehyde Ferredoxin Oxidoreductase Protein, subunit A, domain 2"/>
    <property type="match status" value="1"/>
</dbReference>
<dbReference type="GO" id="GO:0046872">
    <property type="term" value="F:metal ion binding"/>
    <property type="evidence" value="ECO:0007669"/>
    <property type="project" value="UniProtKB-KW"/>
</dbReference>
<dbReference type="EMBL" id="FNJI01000010">
    <property type="protein sequence ID" value="SDP07983.1"/>
    <property type="molecule type" value="Genomic_DNA"/>
</dbReference>
<dbReference type="SUPFAM" id="SSF56228">
    <property type="entry name" value="Aldehyde ferredoxin oxidoreductase, N-terminal domain"/>
    <property type="match status" value="1"/>
</dbReference>
<dbReference type="InterPro" id="IPR051919">
    <property type="entry name" value="W-dependent_AOR"/>
</dbReference>
<dbReference type="Gene3D" id="3.60.9.10">
    <property type="entry name" value="Aldehyde ferredoxin oxidoreductase, N-terminal domain"/>
    <property type="match status" value="1"/>
</dbReference>
<dbReference type="InterPro" id="IPR036021">
    <property type="entry name" value="Tungsten_al_ferr_oxy-like_C"/>
</dbReference>
<dbReference type="Pfam" id="PF02730">
    <property type="entry name" value="AFOR_N"/>
    <property type="match status" value="1"/>
</dbReference>
<evidence type="ECO:0000313" key="11">
    <source>
        <dbReference type="Proteomes" id="UP000199073"/>
    </source>
</evidence>
<dbReference type="Gene3D" id="1.10.599.10">
    <property type="entry name" value="Aldehyde Ferredoxin Oxidoreductase Protein, subunit A, domain 3"/>
    <property type="match status" value="1"/>
</dbReference>
<evidence type="ECO:0000259" key="9">
    <source>
        <dbReference type="SMART" id="SM00790"/>
    </source>
</evidence>
<evidence type="ECO:0000256" key="4">
    <source>
        <dbReference type="ARBA" id="ARBA00022723"/>
    </source>
</evidence>
<reference evidence="10 11" key="1">
    <citation type="submission" date="2016-10" db="EMBL/GenBank/DDBJ databases">
        <authorList>
            <person name="de Groot N.N."/>
        </authorList>
    </citation>
    <scope>NUCLEOTIDE SEQUENCE [LARGE SCALE GENOMIC DNA]</scope>
    <source>
        <strain evidence="10 11">DSM 12130</strain>
    </source>
</reference>
<dbReference type="InterPro" id="IPR013983">
    <property type="entry name" value="Ald_Fedxn_OxRdtase_N"/>
</dbReference>
<evidence type="ECO:0000256" key="3">
    <source>
        <dbReference type="ARBA" id="ARBA00022485"/>
    </source>
</evidence>
<comment type="similarity">
    <text evidence="2">Belongs to the AOR/FOR family.</text>
</comment>
<dbReference type="OrthoDB" id="9763894at2"/>
<dbReference type="PANTHER" id="PTHR30038:SF7">
    <property type="entry name" value="TUNGSTEN-CONTAINING GLYCERALDEHYDE-3-PHOSPHATE:FERREDOXIN OXIDOREDUCTASE"/>
    <property type="match status" value="1"/>
</dbReference>
<keyword evidence="11" id="KW-1185">Reference proteome</keyword>
<evidence type="ECO:0000256" key="2">
    <source>
        <dbReference type="ARBA" id="ARBA00011032"/>
    </source>
</evidence>
<dbReference type="Proteomes" id="UP000199073">
    <property type="component" value="Unassembled WGS sequence"/>
</dbReference>